<keyword evidence="7" id="KW-0342">GTP-binding</keyword>
<keyword evidence="2" id="KW-0533">Nickel</keyword>
<dbReference type="NCBIfam" id="TIGR00073">
    <property type="entry name" value="hypB"/>
    <property type="match status" value="1"/>
</dbReference>
<evidence type="ECO:0000256" key="6">
    <source>
        <dbReference type="ARBA" id="ARBA00022833"/>
    </source>
</evidence>
<proteinExistence type="inferred from homology"/>
<dbReference type="Proteomes" id="UP001596023">
    <property type="component" value="Unassembled WGS sequence"/>
</dbReference>
<dbReference type="PIRSF" id="PIRSF005624">
    <property type="entry name" value="Ni-bind_GTPase"/>
    <property type="match status" value="1"/>
</dbReference>
<evidence type="ECO:0000256" key="3">
    <source>
        <dbReference type="ARBA" id="ARBA00022723"/>
    </source>
</evidence>
<evidence type="ECO:0000259" key="8">
    <source>
        <dbReference type="Pfam" id="PF02492"/>
    </source>
</evidence>
<reference evidence="10" key="1">
    <citation type="journal article" date="2019" name="Int. J. Syst. Evol. Microbiol.">
        <title>The Global Catalogue of Microorganisms (GCM) 10K type strain sequencing project: providing services to taxonomists for standard genome sequencing and annotation.</title>
        <authorList>
            <consortium name="The Broad Institute Genomics Platform"/>
            <consortium name="The Broad Institute Genome Sequencing Center for Infectious Disease"/>
            <person name="Wu L."/>
            <person name="Ma J."/>
        </authorList>
    </citation>
    <scope>NUCLEOTIDE SEQUENCE [LARGE SCALE GENOMIC DNA]</scope>
    <source>
        <strain evidence="10">CCUG 66188</strain>
    </source>
</reference>
<dbReference type="Gene3D" id="3.40.50.300">
    <property type="entry name" value="P-loop containing nucleotide triphosphate hydrolases"/>
    <property type="match status" value="1"/>
</dbReference>
<name>A0ABV9L245_9BACT</name>
<dbReference type="EMBL" id="JBHSGN010000121">
    <property type="protein sequence ID" value="MFC4676094.1"/>
    <property type="molecule type" value="Genomic_DNA"/>
</dbReference>
<protein>
    <submittedName>
        <fullName evidence="9">Hydrogenase nickel incorporation protein HypB</fullName>
    </submittedName>
</protein>
<gene>
    <name evidence="9" type="primary">hypB</name>
    <name evidence="9" type="ORF">ACFO6W_20625</name>
</gene>
<dbReference type="InterPro" id="IPR003495">
    <property type="entry name" value="CobW/HypB/UreG_nucleotide-bd"/>
</dbReference>
<sequence>MDGKDKYIVDEKMIIAVEEDIFSRNNAIADQNKTYFESKNILCLNLMSSPGSGKTTLLEETIRRIKGQIPVYVIEGDQQTSNDADRIAALEVGAYQVNTGMGCHLEADMISKALLQLDPENGAIVFIENVGNLVCPAMYDLGEAKKVVIVSTTEGDDKPLKYPYMFQEADVCIINKVDLAPYLNTDIAILRDNALKVNHNLQFFELSALRGQGMDKWCRWLLSRND</sequence>
<evidence type="ECO:0000313" key="10">
    <source>
        <dbReference type="Proteomes" id="UP001596023"/>
    </source>
</evidence>
<keyword evidence="4" id="KW-0547">Nucleotide-binding</keyword>
<dbReference type="Pfam" id="PF02492">
    <property type="entry name" value="cobW"/>
    <property type="match status" value="1"/>
</dbReference>
<evidence type="ECO:0000256" key="4">
    <source>
        <dbReference type="ARBA" id="ARBA00022741"/>
    </source>
</evidence>
<evidence type="ECO:0000256" key="1">
    <source>
        <dbReference type="ARBA" id="ARBA00006211"/>
    </source>
</evidence>
<evidence type="ECO:0000256" key="2">
    <source>
        <dbReference type="ARBA" id="ARBA00022596"/>
    </source>
</evidence>
<keyword evidence="5" id="KW-0378">Hydrolase</keyword>
<accession>A0ABV9L245</accession>
<dbReference type="PANTHER" id="PTHR30134">
    <property type="entry name" value="HYDROGENASE PROTEIN ASSEMBLY PROTEIN, NICKEL CHAPERONE"/>
    <property type="match status" value="1"/>
</dbReference>
<comment type="similarity">
    <text evidence="1">Belongs to the SIMIBI class G3E GTPase family. HypB/HupM subfamily.</text>
</comment>
<keyword evidence="10" id="KW-1185">Reference proteome</keyword>
<evidence type="ECO:0000256" key="7">
    <source>
        <dbReference type="ARBA" id="ARBA00023134"/>
    </source>
</evidence>
<keyword evidence="3" id="KW-0479">Metal-binding</keyword>
<dbReference type="InterPro" id="IPR027417">
    <property type="entry name" value="P-loop_NTPase"/>
</dbReference>
<comment type="caution">
    <text evidence="9">The sequence shown here is derived from an EMBL/GenBank/DDBJ whole genome shotgun (WGS) entry which is preliminary data.</text>
</comment>
<organism evidence="9 10">
    <name type="scientific">Dysgonomonas termitidis</name>
    <dbReference type="NCBI Taxonomy" id="1516126"/>
    <lineage>
        <taxon>Bacteria</taxon>
        <taxon>Pseudomonadati</taxon>
        <taxon>Bacteroidota</taxon>
        <taxon>Bacteroidia</taxon>
        <taxon>Bacteroidales</taxon>
        <taxon>Dysgonomonadaceae</taxon>
        <taxon>Dysgonomonas</taxon>
    </lineage>
</organism>
<dbReference type="PANTHER" id="PTHR30134:SF2">
    <property type="entry name" value="HYDROGENASE MATURATION FACTOR HYPB"/>
    <property type="match status" value="1"/>
</dbReference>
<dbReference type="RefSeq" id="WP_379999966.1">
    <property type="nucleotide sequence ID" value="NZ_JBHSGN010000121.1"/>
</dbReference>
<keyword evidence="6" id="KW-0862">Zinc</keyword>
<dbReference type="CDD" id="cd05390">
    <property type="entry name" value="HypB"/>
    <property type="match status" value="1"/>
</dbReference>
<dbReference type="SUPFAM" id="SSF52540">
    <property type="entry name" value="P-loop containing nucleoside triphosphate hydrolases"/>
    <property type="match status" value="1"/>
</dbReference>
<evidence type="ECO:0000256" key="5">
    <source>
        <dbReference type="ARBA" id="ARBA00022801"/>
    </source>
</evidence>
<evidence type="ECO:0000313" key="9">
    <source>
        <dbReference type="EMBL" id="MFC4676094.1"/>
    </source>
</evidence>
<feature type="domain" description="CobW/HypB/UreG nucleotide-binding" evidence="8">
    <location>
        <begin position="46"/>
        <end position="204"/>
    </location>
</feature>
<dbReference type="InterPro" id="IPR004392">
    <property type="entry name" value="Hyd_mat_HypB"/>
</dbReference>